<accession>A0A8S1WL43</accession>
<evidence type="ECO:0000313" key="1">
    <source>
        <dbReference type="EMBL" id="CAD8189395.1"/>
    </source>
</evidence>
<keyword evidence="2" id="KW-1185">Reference proteome</keyword>
<organism evidence="1 2">
    <name type="scientific">Paramecium pentaurelia</name>
    <dbReference type="NCBI Taxonomy" id="43138"/>
    <lineage>
        <taxon>Eukaryota</taxon>
        <taxon>Sar</taxon>
        <taxon>Alveolata</taxon>
        <taxon>Ciliophora</taxon>
        <taxon>Intramacronucleata</taxon>
        <taxon>Oligohymenophorea</taxon>
        <taxon>Peniculida</taxon>
        <taxon>Parameciidae</taxon>
        <taxon>Paramecium</taxon>
    </lineage>
</organism>
<dbReference type="EMBL" id="CAJJDO010000094">
    <property type="protein sequence ID" value="CAD8189395.1"/>
    <property type="molecule type" value="Genomic_DNA"/>
</dbReference>
<reference evidence="1" key="1">
    <citation type="submission" date="2021-01" db="EMBL/GenBank/DDBJ databases">
        <authorList>
            <consortium name="Genoscope - CEA"/>
            <person name="William W."/>
        </authorList>
    </citation>
    <scope>NUCLEOTIDE SEQUENCE</scope>
</reference>
<name>A0A8S1WL43_9CILI</name>
<dbReference type="PANTHER" id="PTHR45333:SF1">
    <property type="entry name" value="CHROMOSOME UNDETERMINED SCAFFOLD_625, WHOLE GENOME SHOTGUN SEQUENCE"/>
    <property type="match status" value="1"/>
</dbReference>
<dbReference type="AlphaFoldDB" id="A0A8S1WL43"/>
<sequence>MQGSFQVQEALADIFDQVKDVDEQIFNAILVILRKEKVQDCIGYLSESQILKQVENITQTDIEQILQMTYHDFNYKDFSSGENKESKLNLIQSIKDTIQFLEFLVHLTSIDNTLIQCGSNQLHILVQMKADLKNKNFENIKIQNTSLMGSNFVRCAISALICGAALPIGKTFITRGISDMVYSVKAAWKGLEINWGAWGKTK</sequence>
<evidence type="ECO:0000313" key="2">
    <source>
        <dbReference type="Proteomes" id="UP000689195"/>
    </source>
</evidence>
<gene>
    <name evidence="1" type="ORF">PPENT_87.1.T0940002</name>
</gene>
<protein>
    <submittedName>
        <fullName evidence="1">Uncharacterized protein</fullName>
    </submittedName>
</protein>
<proteinExistence type="predicted"/>
<dbReference type="PANTHER" id="PTHR45333">
    <property type="entry name" value="MEMBRANE PROTEIN-RELATED"/>
    <property type="match status" value="1"/>
</dbReference>
<comment type="caution">
    <text evidence="1">The sequence shown here is derived from an EMBL/GenBank/DDBJ whole genome shotgun (WGS) entry which is preliminary data.</text>
</comment>
<dbReference type="Proteomes" id="UP000689195">
    <property type="component" value="Unassembled WGS sequence"/>
</dbReference>